<protein>
    <submittedName>
        <fullName evidence="2">Uncharacterized protein</fullName>
    </submittedName>
</protein>
<organism evidence="2 3">
    <name type="scientific">Meloidogyne enterolobii</name>
    <name type="common">Root-knot nematode worm</name>
    <name type="synonym">Meloidogyne mayaguensis</name>
    <dbReference type="NCBI Taxonomy" id="390850"/>
    <lineage>
        <taxon>Eukaryota</taxon>
        <taxon>Metazoa</taxon>
        <taxon>Ecdysozoa</taxon>
        <taxon>Nematoda</taxon>
        <taxon>Chromadorea</taxon>
        <taxon>Rhabditida</taxon>
        <taxon>Tylenchina</taxon>
        <taxon>Tylenchomorpha</taxon>
        <taxon>Tylenchoidea</taxon>
        <taxon>Meloidogynidae</taxon>
        <taxon>Meloidogyninae</taxon>
        <taxon>Meloidogyne</taxon>
    </lineage>
</organism>
<dbReference type="AlphaFoldDB" id="A0A6V7UEP2"/>
<evidence type="ECO:0000256" key="1">
    <source>
        <dbReference type="SAM" id="SignalP"/>
    </source>
</evidence>
<dbReference type="Proteomes" id="UP000580250">
    <property type="component" value="Unassembled WGS sequence"/>
</dbReference>
<dbReference type="EMBL" id="CAJEWN010000060">
    <property type="protein sequence ID" value="CAD2155797.1"/>
    <property type="molecule type" value="Genomic_DNA"/>
</dbReference>
<comment type="caution">
    <text evidence="2">The sequence shown here is derived from an EMBL/GenBank/DDBJ whole genome shotgun (WGS) entry which is preliminary data.</text>
</comment>
<sequence length="81" mass="9013">MSNKTTIFFIFAICLLVNQIVSENGMPSLAECCNGCTKNNNKNCDFEKACNCISANYDPATSIQCKKDDEKTAKYVKKNCK</sequence>
<accession>A0A6V7UEP2</accession>
<feature type="chain" id="PRO_5027832269" evidence="1">
    <location>
        <begin position="23"/>
        <end position="81"/>
    </location>
</feature>
<gene>
    <name evidence="2" type="ORF">MENT_LOCUS11999</name>
</gene>
<evidence type="ECO:0000313" key="3">
    <source>
        <dbReference type="Proteomes" id="UP000580250"/>
    </source>
</evidence>
<evidence type="ECO:0000313" key="2">
    <source>
        <dbReference type="EMBL" id="CAD2155797.1"/>
    </source>
</evidence>
<proteinExistence type="predicted"/>
<name>A0A6V7UEP2_MELEN</name>
<feature type="signal peptide" evidence="1">
    <location>
        <begin position="1"/>
        <end position="22"/>
    </location>
</feature>
<keyword evidence="1" id="KW-0732">Signal</keyword>
<reference evidence="2 3" key="1">
    <citation type="submission" date="2020-08" db="EMBL/GenBank/DDBJ databases">
        <authorList>
            <person name="Koutsovoulos G."/>
            <person name="Danchin GJ E."/>
        </authorList>
    </citation>
    <scope>NUCLEOTIDE SEQUENCE [LARGE SCALE GENOMIC DNA]</scope>
</reference>